<dbReference type="EMBL" id="JAUSVF010000001">
    <property type="protein sequence ID" value="MDQ0319666.1"/>
    <property type="molecule type" value="Genomic_DNA"/>
</dbReference>
<reference evidence="1 2" key="1">
    <citation type="submission" date="2023-07" db="EMBL/GenBank/DDBJ databases">
        <title>Genomic Encyclopedia of Type Strains, Phase IV (KMG-IV): sequencing the most valuable type-strain genomes for metagenomic binning, comparative biology and taxonomic classification.</title>
        <authorList>
            <person name="Goeker M."/>
        </authorList>
    </citation>
    <scope>NUCLEOTIDE SEQUENCE [LARGE SCALE GENOMIC DNA]</scope>
    <source>
        <strain evidence="1 2">DSM 1112</strain>
    </source>
</reference>
<evidence type="ECO:0000313" key="2">
    <source>
        <dbReference type="Proteomes" id="UP001230207"/>
    </source>
</evidence>
<organism evidence="1 2">
    <name type="scientific">Pararhizobium capsulatum DSM 1112</name>
    <dbReference type="NCBI Taxonomy" id="1121113"/>
    <lineage>
        <taxon>Bacteria</taxon>
        <taxon>Pseudomonadati</taxon>
        <taxon>Pseudomonadota</taxon>
        <taxon>Alphaproteobacteria</taxon>
        <taxon>Hyphomicrobiales</taxon>
        <taxon>Rhizobiaceae</taxon>
        <taxon>Rhizobium/Agrobacterium group</taxon>
        <taxon>Pararhizobium</taxon>
    </lineage>
</organism>
<protein>
    <submittedName>
        <fullName evidence="1">Uncharacterized protein</fullName>
    </submittedName>
</protein>
<dbReference type="Proteomes" id="UP001230207">
    <property type="component" value="Unassembled WGS sequence"/>
</dbReference>
<name>A0ABU0BN31_9HYPH</name>
<evidence type="ECO:0000313" key="1">
    <source>
        <dbReference type="EMBL" id="MDQ0319666.1"/>
    </source>
</evidence>
<accession>A0ABU0BN31</accession>
<sequence length="55" mass="6115">MPDTIKSGQIQVFPAARQKISAFAGIAPISHAPKEVFQNETSLPEWQATDHFETF</sequence>
<proteinExistence type="predicted"/>
<dbReference type="RefSeq" id="WP_307228741.1">
    <property type="nucleotide sequence ID" value="NZ_JAUSVF010000001.1"/>
</dbReference>
<comment type="caution">
    <text evidence="1">The sequence shown here is derived from an EMBL/GenBank/DDBJ whole genome shotgun (WGS) entry which is preliminary data.</text>
</comment>
<keyword evidence="2" id="KW-1185">Reference proteome</keyword>
<gene>
    <name evidence="1" type="ORF">QO002_001804</name>
</gene>